<comment type="similarity">
    <text evidence="1">Belongs to the DSD1 family.</text>
</comment>
<gene>
    <name evidence="4" type="ORF">DEQ80_02110</name>
</gene>
<name>A0A3D1JDH0_9CHLR</name>
<dbReference type="Pfam" id="PF14031">
    <property type="entry name" value="D-ser_dehydrat"/>
    <property type="match status" value="1"/>
</dbReference>
<proteinExistence type="inferred from homology"/>
<feature type="domain" description="D-serine dehydratase-like" evidence="3">
    <location>
        <begin position="254"/>
        <end position="366"/>
    </location>
</feature>
<dbReference type="InterPro" id="IPR026956">
    <property type="entry name" value="D-ser_dehydrat-like_dom"/>
</dbReference>
<dbReference type="STRING" id="229919.GCA_001050195_02484"/>
<dbReference type="Pfam" id="PF01168">
    <property type="entry name" value="Ala_racemase_N"/>
    <property type="match status" value="1"/>
</dbReference>
<dbReference type="Gene3D" id="3.20.20.10">
    <property type="entry name" value="Alanine racemase"/>
    <property type="match status" value="1"/>
</dbReference>
<dbReference type="Proteomes" id="UP000264141">
    <property type="component" value="Unassembled WGS sequence"/>
</dbReference>
<evidence type="ECO:0000259" key="3">
    <source>
        <dbReference type="SMART" id="SM01119"/>
    </source>
</evidence>
<dbReference type="EMBL" id="DPBP01000009">
    <property type="protein sequence ID" value="HCE16631.1"/>
    <property type="molecule type" value="Genomic_DNA"/>
</dbReference>
<dbReference type="PANTHER" id="PTHR28004">
    <property type="entry name" value="ZGC:162816-RELATED"/>
    <property type="match status" value="1"/>
</dbReference>
<dbReference type="InterPro" id="IPR051466">
    <property type="entry name" value="D-amino_acid_metab_enzyme"/>
</dbReference>
<evidence type="ECO:0000256" key="2">
    <source>
        <dbReference type="ARBA" id="ARBA00023239"/>
    </source>
</evidence>
<sequence>MPTLFETIQKPTLLLNEQTARANIARMAARAREKGVAFRPHFKTHQSAEIGEWFRAEGVTAITVSSLDMAEYFAAHGWTDITLAFPVNLRQAAAMNSLAGRIQLGLLVESVEAIETLSRVLTNPVQLWIKVDSGARRTGISWKDTSLAGQIISHTLKYPIFHVQGLLTHAGHTYTATSPSQVVARFYESTARLDSLRRSLESEFTLPLRVSVGDTPGCSLATTFSPADEIRPGNFVFYDAEQYLMNICSWENIAVALACPVVALHPSRQEAVIYGGAIHLSRDFYEQDSQRIFGLVSLPLEPGPGTKPGWSAPLPGARVDRLSQEHGVVVLPQTAFERLHLGDLLCILPAHSCLTAQCMGGYLTLEGHTIGMMG</sequence>
<keyword evidence="2" id="KW-0456">Lyase</keyword>
<dbReference type="GO" id="GO:0008721">
    <property type="term" value="F:D-serine ammonia-lyase activity"/>
    <property type="evidence" value="ECO:0007669"/>
    <property type="project" value="TreeGrafter"/>
</dbReference>
<protein>
    <submittedName>
        <fullName evidence="4">Alanine racemase</fullName>
    </submittedName>
</protein>
<accession>A0A3D1JDH0</accession>
<dbReference type="GO" id="GO:0036088">
    <property type="term" value="P:D-serine catabolic process"/>
    <property type="evidence" value="ECO:0007669"/>
    <property type="project" value="TreeGrafter"/>
</dbReference>
<evidence type="ECO:0000313" key="4">
    <source>
        <dbReference type="EMBL" id="HCE16631.1"/>
    </source>
</evidence>
<dbReference type="OrthoDB" id="9788869at2"/>
<dbReference type="InterPro" id="IPR001608">
    <property type="entry name" value="Ala_racemase_N"/>
</dbReference>
<dbReference type="AlphaFoldDB" id="A0A3D1JDH0"/>
<dbReference type="InterPro" id="IPR029066">
    <property type="entry name" value="PLP-binding_barrel"/>
</dbReference>
<dbReference type="InterPro" id="IPR042208">
    <property type="entry name" value="D-ser_dehydrat-like_sf"/>
</dbReference>
<organism evidence="4 5">
    <name type="scientific">Anaerolinea thermolimosa</name>
    <dbReference type="NCBI Taxonomy" id="229919"/>
    <lineage>
        <taxon>Bacteria</taxon>
        <taxon>Bacillati</taxon>
        <taxon>Chloroflexota</taxon>
        <taxon>Anaerolineae</taxon>
        <taxon>Anaerolineales</taxon>
        <taxon>Anaerolineaceae</taxon>
        <taxon>Anaerolinea</taxon>
    </lineage>
</organism>
<evidence type="ECO:0000256" key="1">
    <source>
        <dbReference type="ARBA" id="ARBA00005323"/>
    </source>
</evidence>
<dbReference type="PANTHER" id="PTHR28004:SF2">
    <property type="entry name" value="D-SERINE DEHYDRATASE"/>
    <property type="match status" value="1"/>
</dbReference>
<reference evidence="4 5" key="1">
    <citation type="journal article" date="2018" name="Nat. Biotechnol.">
        <title>A standardized bacterial taxonomy based on genome phylogeny substantially revises the tree of life.</title>
        <authorList>
            <person name="Parks D.H."/>
            <person name="Chuvochina M."/>
            <person name="Waite D.W."/>
            <person name="Rinke C."/>
            <person name="Skarshewski A."/>
            <person name="Chaumeil P.A."/>
            <person name="Hugenholtz P."/>
        </authorList>
    </citation>
    <scope>NUCLEOTIDE SEQUENCE [LARGE SCALE GENOMIC DNA]</scope>
    <source>
        <strain evidence="4">UBA8781</strain>
    </source>
</reference>
<dbReference type="RefSeq" id="WP_062194236.1">
    <property type="nucleotide sequence ID" value="NZ_DF967965.1"/>
</dbReference>
<dbReference type="SMART" id="SM01119">
    <property type="entry name" value="D-ser_dehydrat"/>
    <property type="match status" value="1"/>
</dbReference>
<evidence type="ECO:0000313" key="5">
    <source>
        <dbReference type="Proteomes" id="UP000264141"/>
    </source>
</evidence>
<dbReference type="SUPFAM" id="SSF51419">
    <property type="entry name" value="PLP-binding barrel"/>
    <property type="match status" value="1"/>
</dbReference>
<comment type="caution">
    <text evidence="4">The sequence shown here is derived from an EMBL/GenBank/DDBJ whole genome shotgun (WGS) entry which is preliminary data.</text>
</comment>
<dbReference type="Gene3D" id="2.40.37.20">
    <property type="entry name" value="D-serine dehydratase-like domain"/>
    <property type="match status" value="1"/>
</dbReference>